<protein>
    <submittedName>
        <fullName evidence="7">Prepilin peptidase-dependent protein</fullName>
    </submittedName>
</protein>
<evidence type="ECO:0000313" key="7">
    <source>
        <dbReference type="EMBL" id="NIF23220.1"/>
    </source>
</evidence>
<dbReference type="Proteomes" id="UP001515683">
    <property type="component" value="Unassembled WGS sequence"/>
</dbReference>
<dbReference type="InterPro" id="IPR012902">
    <property type="entry name" value="N_methyl_site"/>
</dbReference>
<dbReference type="PANTHER" id="PTHR39583">
    <property type="entry name" value="TYPE II SECRETION SYSTEM PROTEIN J-RELATED"/>
    <property type="match status" value="1"/>
</dbReference>
<keyword evidence="4 6" id="KW-1133">Transmembrane helix</keyword>
<dbReference type="PANTHER" id="PTHR39583:SF3">
    <property type="entry name" value="PREPILIN PEPTIDASE-DEPENDENT PROTEIN B"/>
    <property type="match status" value="1"/>
</dbReference>
<evidence type="ECO:0000256" key="6">
    <source>
        <dbReference type="SAM" id="Phobius"/>
    </source>
</evidence>
<dbReference type="NCBIfam" id="NF007848">
    <property type="entry name" value="PRK10557.1"/>
    <property type="match status" value="1"/>
</dbReference>
<dbReference type="InterPro" id="IPR051621">
    <property type="entry name" value="T2SS_protein_J"/>
</dbReference>
<evidence type="ECO:0000256" key="1">
    <source>
        <dbReference type="ARBA" id="ARBA00004167"/>
    </source>
</evidence>
<dbReference type="InterPro" id="IPR045584">
    <property type="entry name" value="Pilin-like"/>
</dbReference>
<keyword evidence="5 6" id="KW-0472">Membrane</keyword>
<evidence type="ECO:0000256" key="2">
    <source>
        <dbReference type="ARBA" id="ARBA00022481"/>
    </source>
</evidence>
<dbReference type="InterPro" id="IPR016419">
    <property type="entry name" value="Prepilin_Pept-dep_B_prd"/>
</dbReference>
<comment type="subcellular location">
    <subcellularLocation>
        <location evidence="1">Membrane</location>
        <topology evidence="1">Single-pass membrane protein</topology>
    </subcellularLocation>
</comment>
<reference evidence="7 8" key="1">
    <citation type="journal article" date="2019" name="bioRxiv">
        <title>Bacteria contribute to plant secondary compound degradation in a generalist herbivore system.</title>
        <authorList>
            <person name="Francoeur C.B."/>
            <person name="Khadempour L."/>
            <person name="Moreira-Soto R.D."/>
            <person name="Gotting K."/>
            <person name="Book A.J."/>
            <person name="Pinto-Tomas A.A."/>
            <person name="Keefover-Ring K."/>
            <person name="Currie C.R."/>
        </authorList>
    </citation>
    <scope>NUCLEOTIDE SEQUENCE [LARGE SCALE GENOMIC DNA]</scope>
    <source>
        <strain evidence="7">Acro-835</strain>
    </source>
</reference>
<evidence type="ECO:0000256" key="4">
    <source>
        <dbReference type="ARBA" id="ARBA00022989"/>
    </source>
</evidence>
<dbReference type="NCBIfam" id="TIGR02532">
    <property type="entry name" value="IV_pilin_GFxxxE"/>
    <property type="match status" value="1"/>
</dbReference>
<dbReference type="PIRSF" id="PIRSF004525">
    <property type="entry name" value="Pilin_peptidase-dep_B_prd"/>
    <property type="match status" value="1"/>
</dbReference>
<comment type="caution">
    <text evidence="7">The sequence shown here is derived from an EMBL/GenBank/DDBJ whole genome shotgun (WGS) entry which is preliminary data.</text>
</comment>
<gene>
    <name evidence="7" type="ORF">F3J40_16665</name>
</gene>
<accession>A0ABX0RCY7</accession>
<keyword evidence="2" id="KW-0488">Methylation</keyword>
<evidence type="ECO:0000256" key="3">
    <source>
        <dbReference type="ARBA" id="ARBA00022692"/>
    </source>
</evidence>
<dbReference type="SUPFAM" id="SSF54523">
    <property type="entry name" value="Pili subunits"/>
    <property type="match status" value="1"/>
</dbReference>
<evidence type="ECO:0000313" key="8">
    <source>
        <dbReference type="Proteomes" id="UP001515683"/>
    </source>
</evidence>
<sequence>MKQGGFTLAEVLVALALSAILLLAAGRFLPLLLQENARMVQRALLYQEAQLLLLALEKAVRRSGYCNGDCSGPALTIADSGRCLLLRWDDNSNGRWEGPQHSASDYFGWRLRQQQLEAQRGVSQCQGSGWERVTDPAFMTVQAFGAEQRGAQVHLSLTLQSGQQQVTAQRWVLRENL</sequence>
<feature type="transmembrane region" description="Helical" evidence="6">
    <location>
        <begin position="12"/>
        <end position="33"/>
    </location>
</feature>
<keyword evidence="8" id="KW-1185">Reference proteome</keyword>
<name>A0ABX0RCY7_9GAMM</name>
<dbReference type="EMBL" id="VWXF01000007">
    <property type="protein sequence ID" value="NIF23220.1"/>
    <property type="molecule type" value="Genomic_DNA"/>
</dbReference>
<keyword evidence="3 6" id="KW-0812">Transmembrane</keyword>
<proteinExistence type="predicted"/>
<dbReference type="Pfam" id="PF07963">
    <property type="entry name" value="N_methyl"/>
    <property type="match status" value="1"/>
</dbReference>
<organism evidence="7 8">
    <name type="scientific">Candidatus Pantoea multigeneris</name>
    <dbReference type="NCBI Taxonomy" id="2608357"/>
    <lineage>
        <taxon>Bacteria</taxon>
        <taxon>Pseudomonadati</taxon>
        <taxon>Pseudomonadota</taxon>
        <taxon>Gammaproteobacteria</taxon>
        <taxon>Enterobacterales</taxon>
        <taxon>Erwiniaceae</taxon>
        <taxon>Pantoea</taxon>
    </lineage>
</organism>
<dbReference type="RefSeq" id="WP_167016367.1">
    <property type="nucleotide sequence ID" value="NZ_VWXF01000007.1"/>
</dbReference>
<evidence type="ECO:0000256" key="5">
    <source>
        <dbReference type="ARBA" id="ARBA00023136"/>
    </source>
</evidence>